<evidence type="ECO:0000256" key="3">
    <source>
        <dbReference type="ARBA" id="ARBA00022884"/>
    </source>
</evidence>
<dbReference type="Gene3D" id="3.20.20.70">
    <property type="entry name" value="Aldolase class I"/>
    <property type="match status" value="1"/>
</dbReference>
<evidence type="ECO:0000259" key="5">
    <source>
        <dbReference type="Pfam" id="PF01207"/>
    </source>
</evidence>
<evidence type="ECO:0000256" key="4">
    <source>
        <dbReference type="SAM" id="MobiDB-lite"/>
    </source>
</evidence>
<dbReference type="SUPFAM" id="SSF51395">
    <property type="entry name" value="FMN-linked oxidoreductases"/>
    <property type="match status" value="1"/>
</dbReference>
<proteinExistence type="predicted"/>
<dbReference type="GO" id="GO:0000049">
    <property type="term" value="F:tRNA binding"/>
    <property type="evidence" value="ECO:0007669"/>
    <property type="project" value="UniProtKB-KW"/>
</dbReference>
<sequence length="530" mass="60558">MMTGDDQKLSGPSKSGDSIGERIVDDNCNRHCDFNDNDNDEQKEGNELHVVVVSGGEQFCRKQAGASVVDDRDSLNDVARISPNDDEEEKTFDQTKKELHIAPMLDYSKREFRKLFSILSTRLVVWTDMVVDETIAHAEHLEDILESDRDLPNRQICQIGGNSPELCGNATQVVELVYGYDEVNLNIDCPSDRVSGEREFGAVLMKKIDVAYSVLESMQNNASSKPVSIKCRIGVDDQDDLDFVSVYIERLLPVCRRFYLHARKCVLNGLFNARQNRSIPPINYPRVYALCRKFPDVDFWINGGIRNLAQAKRICYGSSEPEHCEHYHSEIPCLQCRVPHGSCIAPPYELAPPNLHGCMMGRAAIDNPAIFWDADRYFYGMDRNPCQNRRQVLEQYASYLEALYPRRCCDLDDQITHRIPVPQIKQLRPYCPICRDIYQTGEEKEREEETEFKQKNKLKISNRLVGRSLKPIRGLFYGLPGGKVFLRLLDSMARNITIRNCGPGYILRRVIQEMPGDLLDQDFVLSEDAN</sequence>
<evidence type="ECO:0000256" key="2">
    <source>
        <dbReference type="ARBA" id="ARBA00022857"/>
    </source>
</evidence>
<evidence type="ECO:0000313" key="6">
    <source>
        <dbReference type="EMBL" id="CAE0713928.1"/>
    </source>
</evidence>
<dbReference type="PANTHER" id="PTHR42907:SF1">
    <property type="entry name" value="FMN-LINKED OXIDOREDUCTASES SUPERFAMILY PROTEIN"/>
    <property type="match status" value="1"/>
</dbReference>
<reference evidence="6" key="1">
    <citation type="submission" date="2021-01" db="EMBL/GenBank/DDBJ databases">
        <authorList>
            <person name="Corre E."/>
            <person name="Pelletier E."/>
            <person name="Niang G."/>
            <person name="Scheremetjew M."/>
            <person name="Finn R."/>
            <person name="Kale V."/>
            <person name="Holt S."/>
            <person name="Cochrane G."/>
            <person name="Meng A."/>
            <person name="Brown T."/>
            <person name="Cohen L."/>
        </authorList>
    </citation>
    <scope>NUCLEOTIDE SEQUENCE</scope>
    <source>
        <strain evidence="6">10249 10 AB</strain>
    </source>
</reference>
<dbReference type="InterPro" id="IPR035587">
    <property type="entry name" value="DUS-like_FMN-bd"/>
</dbReference>
<dbReference type="InterPro" id="IPR013785">
    <property type="entry name" value="Aldolase_TIM"/>
</dbReference>
<feature type="region of interest" description="Disordered" evidence="4">
    <location>
        <begin position="1"/>
        <end position="22"/>
    </location>
</feature>
<accession>A0A7S4AFG2</accession>
<dbReference type="Pfam" id="PF01207">
    <property type="entry name" value="Dus"/>
    <property type="match status" value="1"/>
</dbReference>
<evidence type="ECO:0000256" key="1">
    <source>
        <dbReference type="ARBA" id="ARBA00022555"/>
    </source>
</evidence>
<dbReference type="InterPro" id="IPR004653">
    <property type="entry name" value="DusA"/>
</dbReference>
<dbReference type="EMBL" id="HBIX01008693">
    <property type="protein sequence ID" value="CAE0713928.1"/>
    <property type="molecule type" value="Transcribed_RNA"/>
</dbReference>
<feature type="domain" description="DUS-like FMN-binding" evidence="5">
    <location>
        <begin position="101"/>
        <end position="314"/>
    </location>
</feature>
<keyword evidence="2" id="KW-0521">NADP</keyword>
<dbReference type="GO" id="GO:0017150">
    <property type="term" value="F:tRNA dihydrouridine synthase activity"/>
    <property type="evidence" value="ECO:0007669"/>
    <property type="project" value="InterPro"/>
</dbReference>
<gene>
    <name evidence="6" type="ORF">PAUS00366_LOCUS6680</name>
</gene>
<dbReference type="AlphaFoldDB" id="A0A7S4AFG2"/>
<keyword evidence="3" id="KW-0694">RNA-binding</keyword>
<organism evidence="6">
    <name type="scientific">Pseudo-nitzschia australis</name>
    <dbReference type="NCBI Taxonomy" id="44445"/>
    <lineage>
        <taxon>Eukaryota</taxon>
        <taxon>Sar</taxon>
        <taxon>Stramenopiles</taxon>
        <taxon>Ochrophyta</taxon>
        <taxon>Bacillariophyta</taxon>
        <taxon>Bacillariophyceae</taxon>
        <taxon>Bacillariophycidae</taxon>
        <taxon>Bacillariales</taxon>
        <taxon>Bacillariaceae</taxon>
        <taxon>Pseudo-nitzschia</taxon>
    </lineage>
</organism>
<protein>
    <recommendedName>
        <fullName evidence="5">DUS-like FMN-binding domain-containing protein</fullName>
    </recommendedName>
</protein>
<dbReference type="CDD" id="cd02801">
    <property type="entry name" value="DUS_like_FMN"/>
    <property type="match status" value="1"/>
</dbReference>
<keyword evidence="1" id="KW-0820">tRNA-binding</keyword>
<name>A0A7S4AFG2_9STRA</name>
<dbReference type="PANTHER" id="PTHR42907">
    <property type="entry name" value="FMN-LINKED OXIDOREDUCTASES SUPERFAMILY PROTEIN"/>
    <property type="match status" value="1"/>
</dbReference>